<sequence length="912" mass="99976">MVELQFLRLNWGVVRNPLEQDLGTDLWLMARDSRRYDLQALVGVQVKSGTSWFGSPKHSADGTVEGWWFAESDDRHFRYWSEHRVPHIVVLHDPRSDLSYWVQVTSEAIVSTGQGAKIFVPATSTIDEQHLDELLEAATGDRRYIQWDGSAWNSRHTILYEDTLRYALIAPRLVAPHPNVRITDLTPSEAVALLVKMRLDDLHPRLPFATGPIDLDVCRSSDIWGWRFFAALHDVLIDGASCDVLTHLDTSSAAAFERAALAAVTATLLLESGSPTEALTVVAQVIELDECRPVDHAWLLMHQARCYLELGQLSRARALALEVQALRRSAPHDPTAMAILGASAYLVFTTSDLTERSLPDAVAGQDTIAAWWRTQEIAWGLQGEADKRFREWATGAQRRPGGQDTTWLRLRSAALIAGAAGDHSAWRYTASLGAKHALTTARDSADFTSALRVLVRTGDNAAIERAVPYLLDVGPTTAVAEALSAVDLEQSTTTSLRANIEMIRRGADILPPSEADRHVQWALAALEDPVALHTRLWPTFFIASVVLDMLAALVPALSAAGLRAVIDHLKTLPAQDDQAVASGYALVVSRIPTVAWTEHDLHMLRMRKSDNFELADQITAVLANTDSWLRHGLQSKIASGDLRALTMFGDVCDLDQQTVIGLVANLRDRIAAQITEMRGGAVAGRIHSFAATLALINARHPEHADWQPIIELLLARPVAVEVHREPLSMIMRLAQHVPAAVVDRMEPALRDLMYTAAYYHPFFGDTDLRGHAASALAALDPTRLSQHDLWDLMAGTKYQRAAAAIALARQSRPDLIHALAALAQDPNPWVRAVVANQLARWVATGIASEASSALLQRILADPGTLVARMVAVLFTDAPPTAAVGRLADMLADHPSAEVRSACAERRSTDESR</sequence>
<dbReference type="SUPFAM" id="SSF48371">
    <property type="entry name" value="ARM repeat"/>
    <property type="match status" value="1"/>
</dbReference>
<dbReference type="RefSeq" id="WP_397095199.1">
    <property type="nucleotide sequence ID" value="NZ_JBIRYO010000029.1"/>
</dbReference>
<gene>
    <name evidence="2" type="ORF">ACH49W_30990</name>
</gene>
<evidence type="ECO:0000313" key="2">
    <source>
        <dbReference type="EMBL" id="MFI2477816.1"/>
    </source>
</evidence>
<name>A0ABW7X9K3_9NOCA</name>
<dbReference type="Pfam" id="PF14280">
    <property type="entry name" value="DUF4365"/>
    <property type="match status" value="1"/>
</dbReference>
<evidence type="ECO:0000259" key="1">
    <source>
        <dbReference type="Pfam" id="PF14280"/>
    </source>
</evidence>
<dbReference type="Gene3D" id="1.25.10.10">
    <property type="entry name" value="Leucine-rich Repeat Variant"/>
    <property type="match status" value="1"/>
</dbReference>
<protein>
    <submittedName>
        <fullName evidence="2">DUF4365 domain-containing protein</fullName>
    </submittedName>
</protein>
<dbReference type="SUPFAM" id="SSF48452">
    <property type="entry name" value="TPR-like"/>
    <property type="match status" value="1"/>
</dbReference>
<dbReference type="EMBL" id="JBIRYO010000029">
    <property type="protein sequence ID" value="MFI2477816.1"/>
    <property type="molecule type" value="Genomic_DNA"/>
</dbReference>
<keyword evidence="3" id="KW-1185">Reference proteome</keyword>
<proteinExistence type="predicted"/>
<dbReference type="InterPro" id="IPR011989">
    <property type="entry name" value="ARM-like"/>
</dbReference>
<reference evidence="2 3" key="1">
    <citation type="submission" date="2024-10" db="EMBL/GenBank/DDBJ databases">
        <title>The Natural Products Discovery Center: Release of the First 8490 Sequenced Strains for Exploring Actinobacteria Biosynthetic Diversity.</title>
        <authorList>
            <person name="Kalkreuter E."/>
            <person name="Kautsar S.A."/>
            <person name="Yang D."/>
            <person name="Bader C.D."/>
            <person name="Teijaro C.N."/>
            <person name="Fluegel L."/>
            <person name="Davis C.M."/>
            <person name="Simpson J.R."/>
            <person name="Lauterbach L."/>
            <person name="Steele A.D."/>
            <person name="Gui C."/>
            <person name="Meng S."/>
            <person name="Li G."/>
            <person name="Viehrig K."/>
            <person name="Ye F."/>
            <person name="Su P."/>
            <person name="Kiefer A.F."/>
            <person name="Nichols A."/>
            <person name="Cepeda A.J."/>
            <person name="Yan W."/>
            <person name="Fan B."/>
            <person name="Jiang Y."/>
            <person name="Adhikari A."/>
            <person name="Zheng C.-J."/>
            <person name="Schuster L."/>
            <person name="Cowan T.M."/>
            <person name="Smanski M.J."/>
            <person name="Chevrette M.G."/>
            <person name="De Carvalho L.P.S."/>
            <person name="Shen B."/>
        </authorList>
    </citation>
    <scope>NUCLEOTIDE SEQUENCE [LARGE SCALE GENOMIC DNA]</scope>
    <source>
        <strain evidence="2 3">NPDC019275</strain>
    </source>
</reference>
<dbReference type="InterPro" id="IPR025375">
    <property type="entry name" value="DUF4365"/>
</dbReference>
<dbReference type="InterPro" id="IPR011990">
    <property type="entry name" value="TPR-like_helical_dom_sf"/>
</dbReference>
<evidence type="ECO:0000313" key="3">
    <source>
        <dbReference type="Proteomes" id="UP001611415"/>
    </source>
</evidence>
<comment type="caution">
    <text evidence="2">The sequence shown here is derived from an EMBL/GenBank/DDBJ whole genome shotgun (WGS) entry which is preliminary data.</text>
</comment>
<organism evidence="2 3">
    <name type="scientific">Nocardia xishanensis</name>
    <dbReference type="NCBI Taxonomy" id="238964"/>
    <lineage>
        <taxon>Bacteria</taxon>
        <taxon>Bacillati</taxon>
        <taxon>Actinomycetota</taxon>
        <taxon>Actinomycetes</taxon>
        <taxon>Mycobacteriales</taxon>
        <taxon>Nocardiaceae</taxon>
        <taxon>Nocardia</taxon>
    </lineage>
</organism>
<dbReference type="Proteomes" id="UP001611415">
    <property type="component" value="Unassembled WGS sequence"/>
</dbReference>
<dbReference type="Pfam" id="PF13646">
    <property type="entry name" value="HEAT_2"/>
    <property type="match status" value="1"/>
</dbReference>
<feature type="domain" description="DUF4365" evidence="1">
    <location>
        <begin position="11"/>
        <end position="137"/>
    </location>
</feature>
<dbReference type="Gene3D" id="1.25.40.10">
    <property type="entry name" value="Tetratricopeptide repeat domain"/>
    <property type="match status" value="1"/>
</dbReference>
<dbReference type="InterPro" id="IPR016024">
    <property type="entry name" value="ARM-type_fold"/>
</dbReference>
<accession>A0ABW7X9K3</accession>